<gene>
    <name evidence="2" type="ORF">ACFQY8_05095</name>
</gene>
<accession>A0ABW2Y694</accession>
<dbReference type="Gene3D" id="3.40.50.1110">
    <property type="entry name" value="SGNH hydrolase"/>
    <property type="match status" value="1"/>
</dbReference>
<dbReference type="InterPro" id="IPR036514">
    <property type="entry name" value="SGNH_hydro_sf"/>
</dbReference>
<keyword evidence="3" id="KW-1185">Reference proteome</keyword>
<dbReference type="GO" id="GO:0016787">
    <property type="term" value="F:hydrolase activity"/>
    <property type="evidence" value="ECO:0007669"/>
    <property type="project" value="UniProtKB-KW"/>
</dbReference>
<evidence type="ECO:0000313" key="2">
    <source>
        <dbReference type="EMBL" id="MFD0705119.1"/>
    </source>
</evidence>
<sequence>MAKKDYGNTTRALAYIEAMWAKNHIHLAQEPCGSRSGVASFVSPEGVDSLFPPLNIAMVGDSMSVGCGVSRQEDGLVPDIARELSSYMERDVRWQTFGKLGATMRRVRFRLMTDVHDALEKRPFDSFDILYICAGSNDLMAQRSVIEFTEDLKEVLDMALPLSQKVIVLSPGQLYKSPSLGPHLRRILFYRSEKITEASTHLCTSMEVQYINMTHEDVGTNNAGFYASDNFHPSAYGYSVMAQRIAQMTMTQHNATK</sequence>
<organism evidence="2 3">
    <name type="scientific">Alloscardovia venturai</name>
    <dbReference type="NCBI Taxonomy" id="1769421"/>
    <lineage>
        <taxon>Bacteria</taxon>
        <taxon>Bacillati</taxon>
        <taxon>Actinomycetota</taxon>
        <taxon>Actinomycetes</taxon>
        <taxon>Bifidobacteriales</taxon>
        <taxon>Bifidobacteriaceae</taxon>
        <taxon>Alloscardovia</taxon>
    </lineage>
</organism>
<reference evidence="3" key="1">
    <citation type="journal article" date="2019" name="Int. J. Syst. Evol. Microbiol.">
        <title>The Global Catalogue of Microorganisms (GCM) 10K type strain sequencing project: providing services to taxonomists for standard genome sequencing and annotation.</title>
        <authorList>
            <consortium name="The Broad Institute Genomics Platform"/>
            <consortium name="The Broad Institute Genome Sequencing Center for Infectious Disease"/>
            <person name="Wu L."/>
            <person name="Ma J."/>
        </authorList>
    </citation>
    <scope>NUCLEOTIDE SEQUENCE [LARGE SCALE GENOMIC DNA]</scope>
    <source>
        <strain evidence="3">CCM 8604</strain>
    </source>
</reference>
<dbReference type="Pfam" id="PF13472">
    <property type="entry name" value="Lipase_GDSL_2"/>
    <property type="match status" value="1"/>
</dbReference>
<dbReference type="CDD" id="cd01836">
    <property type="entry name" value="FeeA_FeeB_like"/>
    <property type="match status" value="1"/>
</dbReference>
<comment type="caution">
    <text evidence="2">The sequence shown here is derived from an EMBL/GenBank/DDBJ whole genome shotgun (WGS) entry which is preliminary data.</text>
</comment>
<dbReference type="SUPFAM" id="SSF52266">
    <property type="entry name" value="SGNH hydrolase"/>
    <property type="match status" value="1"/>
</dbReference>
<protein>
    <submittedName>
        <fullName evidence="2">SGNH/GDSL hydrolase family protein</fullName>
    </submittedName>
</protein>
<keyword evidence="2" id="KW-0378">Hydrolase</keyword>
<evidence type="ECO:0000259" key="1">
    <source>
        <dbReference type="Pfam" id="PF13472"/>
    </source>
</evidence>
<dbReference type="EMBL" id="JBHTHQ010000021">
    <property type="protein sequence ID" value="MFD0705119.1"/>
    <property type="molecule type" value="Genomic_DNA"/>
</dbReference>
<dbReference type="Proteomes" id="UP001597036">
    <property type="component" value="Unassembled WGS sequence"/>
</dbReference>
<dbReference type="InterPro" id="IPR013830">
    <property type="entry name" value="SGNH_hydro"/>
</dbReference>
<proteinExistence type="predicted"/>
<feature type="domain" description="SGNH hydrolase-type esterase" evidence="1">
    <location>
        <begin position="59"/>
        <end position="239"/>
    </location>
</feature>
<name>A0ABW2Y694_9BIFI</name>
<evidence type="ECO:0000313" key="3">
    <source>
        <dbReference type="Proteomes" id="UP001597036"/>
    </source>
</evidence>
<dbReference type="RefSeq" id="WP_377938816.1">
    <property type="nucleotide sequence ID" value="NZ_JBHTHQ010000021.1"/>
</dbReference>